<dbReference type="PANTHER" id="PTHR43156">
    <property type="entry name" value="STAGE II SPORULATION PROTEIN E-RELATED"/>
    <property type="match status" value="1"/>
</dbReference>
<feature type="transmembrane region" description="Helical" evidence="2">
    <location>
        <begin position="57"/>
        <end position="87"/>
    </location>
</feature>
<evidence type="ECO:0000256" key="1">
    <source>
        <dbReference type="ARBA" id="ARBA00022801"/>
    </source>
</evidence>
<keyword evidence="1" id="KW-0378">Hydrolase</keyword>
<keyword evidence="2" id="KW-0812">Transmembrane</keyword>
<evidence type="ECO:0000259" key="3">
    <source>
        <dbReference type="SMART" id="SM00331"/>
    </source>
</evidence>
<name>A0A6G7YIK9_9ACTN</name>
<dbReference type="SUPFAM" id="SSF81606">
    <property type="entry name" value="PP2C-like"/>
    <property type="match status" value="1"/>
</dbReference>
<dbReference type="RefSeq" id="WP_166320121.1">
    <property type="nucleotide sequence ID" value="NZ_CP049866.1"/>
</dbReference>
<keyword evidence="5" id="KW-1185">Reference proteome</keyword>
<keyword evidence="2" id="KW-1133">Transmembrane helix</keyword>
<dbReference type="GO" id="GO:0016791">
    <property type="term" value="F:phosphatase activity"/>
    <property type="evidence" value="ECO:0007669"/>
    <property type="project" value="TreeGrafter"/>
</dbReference>
<dbReference type="InterPro" id="IPR001932">
    <property type="entry name" value="PPM-type_phosphatase-like_dom"/>
</dbReference>
<dbReference type="Pfam" id="PF07228">
    <property type="entry name" value="SpoIIE"/>
    <property type="match status" value="1"/>
</dbReference>
<dbReference type="Gene3D" id="3.60.40.10">
    <property type="entry name" value="PPM-type phosphatase domain"/>
    <property type="match status" value="1"/>
</dbReference>
<evidence type="ECO:0000256" key="2">
    <source>
        <dbReference type="SAM" id="Phobius"/>
    </source>
</evidence>
<dbReference type="Proteomes" id="UP000502035">
    <property type="component" value="Chromosome"/>
</dbReference>
<dbReference type="InterPro" id="IPR052016">
    <property type="entry name" value="Bact_Sigma-Reg"/>
</dbReference>
<dbReference type="InterPro" id="IPR036457">
    <property type="entry name" value="PPM-type-like_dom_sf"/>
</dbReference>
<keyword evidence="2" id="KW-0472">Membrane</keyword>
<dbReference type="PANTHER" id="PTHR43156:SF2">
    <property type="entry name" value="STAGE II SPORULATION PROTEIN E"/>
    <property type="match status" value="1"/>
</dbReference>
<dbReference type="AlphaFoldDB" id="A0A6G7YIK9"/>
<dbReference type="KEGG" id="npi:G7071_15235"/>
<sequence>MASGLTRVWTAMSAYVDARVASWRTGSHGSQAYVLGVFLVGVAACFAVAWTTNMMPFAVWFVWLILGVLVLRFAPLALLSIVIWLAAVLTSDHAGELNGTRIAAIIMLVLSMGLVIHQSRGHRSGLPVALSEQLLANLRDRLQAQGVIPELPEGWRSQSTMLTAHGARYAGDFLVADHSDGRHLEMVLVDVCGKGVAVGPQALQFAGALGGLIGAMPPQELMGAANAFLLRQNSEESFATAVHLLLDLRSGDFVVTSAGHPPALHWRPREQEWVLDRARGMALGVVEDADFECSTGQLAPGEALMFYTDGVVEARGRDVDAGIEWLMGAAKEAVEPGFVGAPERILRHIPRGQDDRAVLIIERIDAEAEALREAARRPASRWGFPPRVPSSRS</sequence>
<feature type="transmembrane region" description="Helical" evidence="2">
    <location>
        <begin position="32"/>
        <end position="50"/>
    </location>
</feature>
<protein>
    <submittedName>
        <fullName evidence="4">Serine/threonine-protein phosphatase</fullName>
    </submittedName>
</protein>
<dbReference type="EMBL" id="CP049866">
    <property type="protein sequence ID" value="QIK76569.1"/>
    <property type="molecule type" value="Genomic_DNA"/>
</dbReference>
<dbReference type="SMART" id="SM00331">
    <property type="entry name" value="PP2C_SIG"/>
    <property type="match status" value="1"/>
</dbReference>
<gene>
    <name evidence="4" type="ORF">G7071_15235</name>
</gene>
<evidence type="ECO:0000313" key="4">
    <source>
        <dbReference type="EMBL" id="QIK76569.1"/>
    </source>
</evidence>
<feature type="domain" description="PPM-type phosphatase" evidence="3">
    <location>
        <begin position="160"/>
        <end position="363"/>
    </location>
</feature>
<reference evidence="4 5" key="1">
    <citation type="submission" date="2020-03" db="EMBL/GenBank/DDBJ databases">
        <title>Nocardioides sp. nov., isolated from fish.</title>
        <authorList>
            <person name="Hyun D.-W."/>
            <person name="Bae J.-W."/>
        </authorList>
    </citation>
    <scope>NUCLEOTIDE SEQUENCE [LARGE SCALE GENOMIC DNA]</scope>
    <source>
        <strain evidence="4 5">HDW12A</strain>
    </source>
</reference>
<accession>A0A6G7YIK9</accession>
<feature type="transmembrane region" description="Helical" evidence="2">
    <location>
        <begin position="99"/>
        <end position="116"/>
    </location>
</feature>
<evidence type="ECO:0000313" key="5">
    <source>
        <dbReference type="Proteomes" id="UP000502035"/>
    </source>
</evidence>
<organism evidence="4 5">
    <name type="scientific">Nocardioides piscis</name>
    <dbReference type="NCBI Taxonomy" id="2714938"/>
    <lineage>
        <taxon>Bacteria</taxon>
        <taxon>Bacillati</taxon>
        <taxon>Actinomycetota</taxon>
        <taxon>Actinomycetes</taxon>
        <taxon>Propionibacteriales</taxon>
        <taxon>Nocardioidaceae</taxon>
        <taxon>Nocardioides</taxon>
    </lineage>
</organism>
<proteinExistence type="predicted"/>